<protein>
    <submittedName>
        <fullName evidence="1">Environmental stress-induced protein Ves</fullName>
    </submittedName>
</protein>
<name>A0ABT6LTJ3_9ACTN</name>
<dbReference type="RefSeq" id="WP_280880438.1">
    <property type="nucleotide sequence ID" value="NZ_JARXVH010000013.1"/>
</dbReference>
<proteinExistence type="predicted"/>
<sequence length="192" mass="20381">MTVRVLRADERSAVPWKNGGGLTREVASAPSQAGMSDFVWRVSLADVAEPGPFSRFEGVDRIITLVDGPGMVLTVEGTSHTVAERYAPFPFSGEATTDCRLLGGPLVDFNVMVRRGRATAHVEIVRDWVAVSTTVETTLLAVVLDGSAVFEGSGVVLDRFDGALITDDVRDEALKVTGVAALVTFTSTVAGR</sequence>
<dbReference type="Gene3D" id="2.60.120.10">
    <property type="entry name" value="Jelly Rolls"/>
    <property type="match status" value="1"/>
</dbReference>
<gene>
    <name evidence="1" type="ORF">M2283_006974</name>
</gene>
<dbReference type="InterPro" id="IPR011051">
    <property type="entry name" value="RmlC_Cupin_sf"/>
</dbReference>
<accession>A0ABT6LTJ3</accession>
<comment type="caution">
    <text evidence="1">The sequence shown here is derived from an EMBL/GenBank/DDBJ whole genome shotgun (WGS) entry which is preliminary data.</text>
</comment>
<dbReference type="PANTHER" id="PTHR37943">
    <property type="entry name" value="PROTEIN VES"/>
    <property type="match status" value="1"/>
</dbReference>
<dbReference type="Pfam" id="PF05962">
    <property type="entry name" value="HutD"/>
    <property type="match status" value="1"/>
</dbReference>
<keyword evidence="2" id="KW-1185">Reference proteome</keyword>
<dbReference type="SUPFAM" id="SSF51182">
    <property type="entry name" value="RmlC-like cupins"/>
    <property type="match status" value="1"/>
</dbReference>
<evidence type="ECO:0000313" key="1">
    <source>
        <dbReference type="EMBL" id="MDH6219635.1"/>
    </source>
</evidence>
<dbReference type="CDD" id="cd20293">
    <property type="entry name" value="cupin_HutD_N"/>
    <property type="match status" value="1"/>
</dbReference>
<dbReference type="EMBL" id="JARXVH010000013">
    <property type="protein sequence ID" value="MDH6219635.1"/>
    <property type="molecule type" value="Genomic_DNA"/>
</dbReference>
<reference evidence="1 2" key="1">
    <citation type="submission" date="2023-04" db="EMBL/GenBank/DDBJ databases">
        <title>Forest soil microbial communities from Buena Vista Peninsula, Colon Province, Panama.</title>
        <authorList>
            <person name="Bouskill N."/>
        </authorList>
    </citation>
    <scope>NUCLEOTIDE SEQUENCE [LARGE SCALE GENOMIC DNA]</scope>
    <source>
        <strain evidence="1 2">GGS1</strain>
    </source>
</reference>
<dbReference type="Proteomes" id="UP001160499">
    <property type="component" value="Unassembled WGS sequence"/>
</dbReference>
<dbReference type="InterPro" id="IPR014710">
    <property type="entry name" value="RmlC-like_jellyroll"/>
</dbReference>
<dbReference type="InterPro" id="IPR010282">
    <property type="entry name" value="Uncharacterised_HutD/Ves"/>
</dbReference>
<organism evidence="1 2">
    <name type="scientific">Streptomyces pseudovenezuelae</name>
    <dbReference type="NCBI Taxonomy" id="67350"/>
    <lineage>
        <taxon>Bacteria</taxon>
        <taxon>Bacillati</taxon>
        <taxon>Actinomycetota</taxon>
        <taxon>Actinomycetes</taxon>
        <taxon>Kitasatosporales</taxon>
        <taxon>Streptomycetaceae</taxon>
        <taxon>Streptomyces</taxon>
        <taxon>Streptomyces aurantiacus group</taxon>
    </lineage>
</organism>
<evidence type="ECO:0000313" key="2">
    <source>
        <dbReference type="Proteomes" id="UP001160499"/>
    </source>
</evidence>
<dbReference type="PANTHER" id="PTHR37943:SF1">
    <property type="entry name" value="PROTEIN VES"/>
    <property type="match status" value="1"/>
</dbReference>